<reference evidence="2 3" key="1">
    <citation type="submission" date="2021-02" db="EMBL/GenBank/DDBJ databases">
        <title>Paenibacillus tianjinensis sp. nov.</title>
        <authorList>
            <person name="Liu H."/>
        </authorList>
    </citation>
    <scope>NUCLEOTIDE SEQUENCE [LARGE SCALE GENOMIC DNA]</scope>
    <source>
        <strain evidence="2 3">TB2019</strain>
    </source>
</reference>
<sequence length="81" mass="8645">MPDIGGMMSGAIWAVIKSIALYMVLPTFAVGLILKLFRVNGGAVKFLMGAVALVGLYFLFTHGFPGLLDRIQEGIEQGSSK</sequence>
<feature type="transmembrane region" description="Helical" evidence="1">
    <location>
        <begin position="12"/>
        <end position="34"/>
    </location>
</feature>
<organism evidence="2 3">
    <name type="scientific">Paenibacillus tianjinensis</name>
    <dbReference type="NCBI Taxonomy" id="2810347"/>
    <lineage>
        <taxon>Bacteria</taxon>
        <taxon>Bacillati</taxon>
        <taxon>Bacillota</taxon>
        <taxon>Bacilli</taxon>
        <taxon>Bacillales</taxon>
        <taxon>Paenibacillaceae</taxon>
        <taxon>Paenibacillus</taxon>
    </lineage>
</organism>
<name>A0ABX7L630_9BACL</name>
<evidence type="ECO:0000313" key="3">
    <source>
        <dbReference type="Proteomes" id="UP000663452"/>
    </source>
</evidence>
<keyword evidence="1" id="KW-0472">Membrane</keyword>
<keyword evidence="3" id="KW-1185">Reference proteome</keyword>
<protein>
    <submittedName>
        <fullName evidence="2">Uncharacterized protein</fullName>
    </submittedName>
</protein>
<dbReference type="RefSeq" id="WP_206100365.1">
    <property type="nucleotide sequence ID" value="NZ_CP070969.1"/>
</dbReference>
<keyword evidence="1" id="KW-0812">Transmembrane</keyword>
<gene>
    <name evidence="2" type="ORF">JRJ22_15270</name>
</gene>
<dbReference type="Proteomes" id="UP000663452">
    <property type="component" value="Chromosome"/>
</dbReference>
<keyword evidence="1" id="KW-1133">Transmembrane helix</keyword>
<accession>A0ABX7L630</accession>
<evidence type="ECO:0000256" key="1">
    <source>
        <dbReference type="SAM" id="Phobius"/>
    </source>
</evidence>
<dbReference type="EMBL" id="CP070969">
    <property type="protein sequence ID" value="QSF42676.1"/>
    <property type="molecule type" value="Genomic_DNA"/>
</dbReference>
<feature type="transmembrane region" description="Helical" evidence="1">
    <location>
        <begin position="46"/>
        <end position="64"/>
    </location>
</feature>
<evidence type="ECO:0000313" key="2">
    <source>
        <dbReference type="EMBL" id="QSF42676.1"/>
    </source>
</evidence>
<proteinExistence type="predicted"/>